<dbReference type="EMBL" id="BQXS01005461">
    <property type="protein sequence ID" value="GKT37919.1"/>
    <property type="molecule type" value="Genomic_DNA"/>
</dbReference>
<proteinExistence type="predicted"/>
<comment type="subcellular location">
    <subcellularLocation>
        <location evidence="1">Membrane</location>
        <topology evidence="1">Multi-pass membrane protein</topology>
    </subcellularLocation>
</comment>
<evidence type="ECO:0000256" key="2">
    <source>
        <dbReference type="ARBA" id="ARBA00022692"/>
    </source>
</evidence>
<evidence type="ECO:0000256" key="4">
    <source>
        <dbReference type="ARBA" id="ARBA00023136"/>
    </source>
</evidence>
<organism evidence="6 7">
    <name type="scientific">Aduncisulcus paluster</name>
    <dbReference type="NCBI Taxonomy" id="2918883"/>
    <lineage>
        <taxon>Eukaryota</taxon>
        <taxon>Metamonada</taxon>
        <taxon>Carpediemonas-like organisms</taxon>
        <taxon>Aduncisulcus</taxon>
    </lineage>
</organism>
<keyword evidence="7" id="KW-1185">Reference proteome</keyword>
<keyword evidence="3 5" id="KW-1133">Transmembrane helix</keyword>
<feature type="transmembrane region" description="Helical" evidence="5">
    <location>
        <begin position="53"/>
        <end position="69"/>
    </location>
</feature>
<sequence length="71" mass="7878">MALYTASTVYHWVPSSEKLNAVLRRVDHSMIYILIAGTYTPVCLISLKGPLGWTLFGIVWGLALLGIIMKL</sequence>
<comment type="caution">
    <text evidence="6">The sequence shown here is derived from an EMBL/GenBank/DDBJ whole genome shotgun (WGS) entry which is preliminary data.</text>
</comment>
<evidence type="ECO:0000256" key="5">
    <source>
        <dbReference type="SAM" id="Phobius"/>
    </source>
</evidence>
<accession>A0ABQ5L286</accession>
<gene>
    <name evidence="6" type="ORF">ADUPG1_003857</name>
</gene>
<evidence type="ECO:0000256" key="3">
    <source>
        <dbReference type="ARBA" id="ARBA00022989"/>
    </source>
</evidence>
<dbReference type="Proteomes" id="UP001057375">
    <property type="component" value="Unassembled WGS sequence"/>
</dbReference>
<feature type="non-terminal residue" evidence="6">
    <location>
        <position position="71"/>
    </location>
</feature>
<dbReference type="Pfam" id="PF03006">
    <property type="entry name" value="HlyIII"/>
    <property type="match status" value="1"/>
</dbReference>
<reference evidence="6" key="1">
    <citation type="submission" date="2022-03" db="EMBL/GenBank/DDBJ databases">
        <title>Draft genome sequence of Aduncisulcus paluster, a free-living microaerophilic Fornicata.</title>
        <authorList>
            <person name="Yuyama I."/>
            <person name="Kume K."/>
            <person name="Tamura T."/>
            <person name="Inagaki Y."/>
            <person name="Hashimoto T."/>
        </authorList>
    </citation>
    <scope>NUCLEOTIDE SEQUENCE</scope>
    <source>
        <strain evidence="6">NY0171</strain>
    </source>
</reference>
<keyword evidence="4 5" id="KW-0472">Membrane</keyword>
<feature type="transmembrane region" description="Helical" evidence="5">
    <location>
        <begin position="29"/>
        <end position="47"/>
    </location>
</feature>
<evidence type="ECO:0000313" key="7">
    <source>
        <dbReference type="Proteomes" id="UP001057375"/>
    </source>
</evidence>
<dbReference type="InterPro" id="IPR004254">
    <property type="entry name" value="AdipoR/HlyIII-related"/>
</dbReference>
<protein>
    <submittedName>
        <fullName evidence="6">AdipoR/Haemolysin-III-related like protein</fullName>
    </submittedName>
</protein>
<evidence type="ECO:0000313" key="6">
    <source>
        <dbReference type="EMBL" id="GKT37919.1"/>
    </source>
</evidence>
<name>A0ABQ5L286_9EUKA</name>
<keyword evidence="2 5" id="KW-0812">Transmembrane</keyword>
<evidence type="ECO:0000256" key="1">
    <source>
        <dbReference type="ARBA" id="ARBA00004141"/>
    </source>
</evidence>